<protein>
    <submittedName>
        <fullName evidence="1">Uncharacterized protein</fullName>
    </submittedName>
</protein>
<dbReference type="AlphaFoldDB" id="A0A835QZU2"/>
<gene>
    <name evidence="1" type="ORF">HPP92_010940</name>
</gene>
<name>A0A835QZU2_VANPL</name>
<evidence type="ECO:0000313" key="1">
    <source>
        <dbReference type="EMBL" id="KAG0482856.1"/>
    </source>
</evidence>
<dbReference type="EMBL" id="JADCNM010000005">
    <property type="protein sequence ID" value="KAG0482856.1"/>
    <property type="molecule type" value="Genomic_DNA"/>
</dbReference>
<dbReference type="OrthoDB" id="10580122at2759"/>
<dbReference type="Pfam" id="PF23174">
    <property type="entry name" value="bHLH_ILI"/>
    <property type="match status" value="1"/>
</dbReference>
<organism evidence="1 2">
    <name type="scientific">Vanilla planifolia</name>
    <name type="common">Vanilla</name>
    <dbReference type="NCBI Taxonomy" id="51239"/>
    <lineage>
        <taxon>Eukaryota</taxon>
        <taxon>Viridiplantae</taxon>
        <taxon>Streptophyta</taxon>
        <taxon>Embryophyta</taxon>
        <taxon>Tracheophyta</taxon>
        <taxon>Spermatophyta</taxon>
        <taxon>Magnoliopsida</taxon>
        <taxon>Liliopsida</taxon>
        <taxon>Asparagales</taxon>
        <taxon>Orchidaceae</taxon>
        <taxon>Vanilloideae</taxon>
        <taxon>Vanilleae</taxon>
        <taxon>Vanilla</taxon>
    </lineage>
</organism>
<dbReference type="GO" id="GO:0006355">
    <property type="term" value="P:regulation of DNA-templated transcription"/>
    <property type="evidence" value="ECO:0007669"/>
    <property type="project" value="InterPro"/>
</dbReference>
<comment type="caution">
    <text evidence="1">The sequence shown here is derived from an EMBL/GenBank/DDBJ whole genome shotgun (WGS) entry which is preliminary data.</text>
</comment>
<dbReference type="Proteomes" id="UP000639772">
    <property type="component" value="Unassembled WGS sequence"/>
</dbReference>
<reference evidence="1 2" key="1">
    <citation type="journal article" date="2020" name="Nat. Food">
        <title>A phased Vanilla planifolia genome enables genetic improvement of flavour and production.</title>
        <authorList>
            <person name="Hasing T."/>
            <person name="Tang H."/>
            <person name="Brym M."/>
            <person name="Khazi F."/>
            <person name="Huang T."/>
            <person name="Chambers A.H."/>
        </authorList>
    </citation>
    <scope>NUCLEOTIDE SEQUENCE [LARGE SCALE GENOMIC DNA]</scope>
    <source>
        <tissue evidence="1">Leaf</tissue>
    </source>
</reference>
<dbReference type="GO" id="GO:0040008">
    <property type="term" value="P:regulation of growth"/>
    <property type="evidence" value="ECO:0007669"/>
    <property type="project" value="InterPro"/>
</dbReference>
<dbReference type="GO" id="GO:0046983">
    <property type="term" value="F:protein dimerization activity"/>
    <property type="evidence" value="ECO:0007669"/>
    <property type="project" value="InterPro"/>
</dbReference>
<proteinExistence type="predicted"/>
<accession>A0A835QZU2</accession>
<dbReference type="PANTHER" id="PTHR46446">
    <property type="entry name" value="TRANSCRIPTION FACTOR PRE"/>
    <property type="match status" value="1"/>
</dbReference>
<dbReference type="PANTHER" id="PTHR46446:SF28">
    <property type="entry name" value="TRANSCRIPTION FACTOR PRE5"/>
    <property type="match status" value="1"/>
</dbReference>
<sequence>MSSRRRRQITEDEINDLLCKLQSVLLKLAVTRRPGTYIRSLHREVDDLSERLAGIMATVDANSPEAEIISGLLRS</sequence>
<evidence type="ECO:0000313" key="2">
    <source>
        <dbReference type="Proteomes" id="UP000639772"/>
    </source>
</evidence>
<dbReference type="InterPro" id="IPR044293">
    <property type="entry name" value="PRE"/>
</dbReference>